<sequence>MSTFCAEHGISRKSFYVLRNRAKADGPAAVLEPRTRRPKSSPATLSDGVKDQAIKVRAALEQSGLDHGPVSVYDKMRTMGLQQVPSTASLARIFREAGVARAEPKKKPRSAWRRFVYPAPNACWQLDATEYVLSGGRKCVIFQLIDDHSRYAVASHVAWSETAEAAITLVDKAINAHGVPRRLLSDNGAALNPSRRGYNGQLVAHVSRLGVEAITGKPYKPTTQGKNERFHQTLFRYLDKQPLAETLDELQAQVDEFDRIYNTERPHQGLPGRVTPLTAWEATPKADPPRPKPDRPLFEKPAPRRHQRLRPQLPADLPAGAQVRTVTTSGTIGLDRVQYKLDVDLAFQPVLVVSTGNNTGDAIIITDLQGEVLAEHTRPAPGIRYVGNGRPPEPAQRTRHRHRSPDTPTVTEVLMQNSHRCPDTSHGDTQQCQASGHRLAVAKRSAPAARHPACLRSAWSARGCSTAPARWEAEECPPGVDSWSRRQPH</sequence>
<dbReference type="GO" id="GO:0015074">
    <property type="term" value="P:DNA integration"/>
    <property type="evidence" value="ECO:0007669"/>
    <property type="project" value="InterPro"/>
</dbReference>
<dbReference type="InterPro" id="IPR012337">
    <property type="entry name" value="RNaseH-like_sf"/>
</dbReference>
<evidence type="ECO:0000259" key="2">
    <source>
        <dbReference type="PROSITE" id="PS50994"/>
    </source>
</evidence>
<dbReference type="InterPro" id="IPR001584">
    <property type="entry name" value="Integrase_cat-core"/>
</dbReference>
<dbReference type="Proteomes" id="UP000182227">
    <property type="component" value="Unassembled WGS sequence"/>
</dbReference>
<dbReference type="PANTHER" id="PTHR35004">
    <property type="entry name" value="TRANSPOSASE RV3428C-RELATED"/>
    <property type="match status" value="1"/>
</dbReference>
<dbReference type="PANTHER" id="PTHR35004:SF7">
    <property type="entry name" value="INTEGRASE PROTEIN"/>
    <property type="match status" value="1"/>
</dbReference>
<organism evidence="3 4">
    <name type="scientific">Mycolicibacterium conceptionense</name>
    <dbReference type="NCBI Taxonomy" id="451644"/>
    <lineage>
        <taxon>Bacteria</taxon>
        <taxon>Bacillati</taxon>
        <taxon>Actinomycetota</taxon>
        <taxon>Actinomycetes</taxon>
        <taxon>Mycobacteriales</taxon>
        <taxon>Mycobacteriaceae</taxon>
        <taxon>Mycolicibacterium</taxon>
    </lineage>
</organism>
<reference evidence="3 4" key="1">
    <citation type="submission" date="2015-03" db="EMBL/GenBank/DDBJ databases">
        <authorList>
            <person name="Murphy D."/>
        </authorList>
    </citation>
    <scope>NUCLEOTIDE SEQUENCE [LARGE SCALE GENOMIC DNA]</scope>
    <source>
        <strain evidence="3 4">D16</strain>
    </source>
</reference>
<dbReference type="GO" id="GO:0003676">
    <property type="term" value="F:nucleic acid binding"/>
    <property type="evidence" value="ECO:0007669"/>
    <property type="project" value="InterPro"/>
</dbReference>
<dbReference type="SUPFAM" id="SSF53098">
    <property type="entry name" value="Ribonuclease H-like"/>
    <property type="match status" value="1"/>
</dbReference>
<proteinExistence type="predicted"/>
<feature type="domain" description="Integrase catalytic" evidence="2">
    <location>
        <begin position="116"/>
        <end position="284"/>
    </location>
</feature>
<dbReference type="Pfam" id="PF13683">
    <property type="entry name" value="rve_3"/>
    <property type="match status" value="1"/>
</dbReference>
<feature type="compositionally biased region" description="Basic and acidic residues" evidence="1">
    <location>
        <begin position="287"/>
        <end position="302"/>
    </location>
</feature>
<evidence type="ECO:0000313" key="4">
    <source>
        <dbReference type="Proteomes" id="UP000182227"/>
    </source>
</evidence>
<dbReference type="Gene3D" id="3.30.420.10">
    <property type="entry name" value="Ribonuclease H-like superfamily/Ribonuclease H"/>
    <property type="match status" value="1"/>
</dbReference>
<accession>A0A0U1DMM4</accession>
<gene>
    <name evidence="3" type="ORF">BN970_04031</name>
</gene>
<feature type="region of interest" description="Disordered" evidence="1">
    <location>
        <begin position="381"/>
        <end position="407"/>
    </location>
</feature>
<dbReference type="PROSITE" id="PS50994">
    <property type="entry name" value="INTEGRASE"/>
    <property type="match status" value="1"/>
</dbReference>
<dbReference type="AlphaFoldDB" id="A0A0U1DMM4"/>
<protein>
    <submittedName>
        <fullName evidence="3">Response regulator of citrate/malate metabolism</fullName>
    </submittedName>
</protein>
<name>A0A0U1DMM4_9MYCO</name>
<evidence type="ECO:0000256" key="1">
    <source>
        <dbReference type="SAM" id="MobiDB-lite"/>
    </source>
</evidence>
<evidence type="ECO:0000313" key="3">
    <source>
        <dbReference type="EMBL" id="CQD18320.1"/>
    </source>
</evidence>
<dbReference type="InterPro" id="IPR036397">
    <property type="entry name" value="RNaseH_sf"/>
</dbReference>
<dbReference type="EMBL" id="CTEF01000003">
    <property type="protein sequence ID" value="CQD18320.1"/>
    <property type="molecule type" value="Genomic_DNA"/>
</dbReference>
<feature type="region of interest" description="Disordered" evidence="1">
    <location>
        <begin position="281"/>
        <end position="313"/>
    </location>
</feature>